<dbReference type="Proteomes" id="UP000184498">
    <property type="component" value="Unassembled WGS sequence"/>
</dbReference>
<evidence type="ECO:0000313" key="1">
    <source>
        <dbReference type="EMBL" id="SHK28174.1"/>
    </source>
</evidence>
<dbReference type="STRING" id="216903.SAMN05444371_1715"/>
<name>A0A1M6R6U6_9FLAO</name>
<dbReference type="EMBL" id="FRAM01000002">
    <property type="protein sequence ID" value="SHK28174.1"/>
    <property type="molecule type" value="Genomic_DNA"/>
</dbReference>
<dbReference type="AlphaFoldDB" id="A0A1M6R6U6"/>
<reference evidence="2" key="1">
    <citation type="submission" date="2016-11" db="EMBL/GenBank/DDBJ databases">
        <authorList>
            <person name="Varghese N."/>
            <person name="Submissions S."/>
        </authorList>
    </citation>
    <scope>NUCLEOTIDE SEQUENCE [LARGE SCALE GENOMIC DNA]</scope>
    <source>
        <strain evidence="2">DSM 18016</strain>
    </source>
</reference>
<gene>
    <name evidence="1" type="ORF">SAMN05444371_1715</name>
</gene>
<protein>
    <submittedName>
        <fullName evidence="1">Uncharacterized protein</fullName>
    </submittedName>
</protein>
<accession>A0A1M6R6U6</accession>
<keyword evidence="2" id="KW-1185">Reference proteome</keyword>
<dbReference type="RefSeq" id="WP_072997397.1">
    <property type="nucleotide sequence ID" value="NZ_FRAM01000002.1"/>
</dbReference>
<organism evidence="1 2">
    <name type="scientific">Epilithonimonas mollis</name>
    <dbReference type="NCBI Taxonomy" id="216903"/>
    <lineage>
        <taxon>Bacteria</taxon>
        <taxon>Pseudomonadati</taxon>
        <taxon>Bacteroidota</taxon>
        <taxon>Flavobacteriia</taxon>
        <taxon>Flavobacteriales</taxon>
        <taxon>Weeksellaceae</taxon>
        <taxon>Chryseobacterium group</taxon>
        <taxon>Epilithonimonas</taxon>
    </lineage>
</organism>
<sequence>MNAVEQYEANNVYFPMNLDNCSNLAGLLFSTINTSIYKTKIDWGDGSTTEGTTNSSKIFSPSFTGKMKIYGNRLKINNIRFSLGISSYTNDFPTGSIKNIELTPIILDFFPNTEYLYFLHYCYGNTDSNVFKGKVTGEWAVKCGSKLKNLELTACDYPNSNSTFNFDLIPIDSVLEVLKLGDNYTSGSSTVIVSGNISNLPST</sequence>
<evidence type="ECO:0000313" key="2">
    <source>
        <dbReference type="Proteomes" id="UP000184498"/>
    </source>
</evidence>
<proteinExistence type="predicted"/>